<reference evidence="1 2" key="1">
    <citation type="submission" date="2009-06" db="EMBL/GenBank/DDBJ databases">
        <title>The draft genome of Clostridium carboxidivorans P7.</title>
        <authorList>
            <consortium name="US DOE Joint Genome Institute (JGI-PGF)"/>
            <person name="Lucas S."/>
            <person name="Copeland A."/>
            <person name="Lapidus A."/>
            <person name="Glavina del Rio T."/>
            <person name="Tice H."/>
            <person name="Bruce D."/>
            <person name="Goodwin L."/>
            <person name="Pitluck S."/>
            <person name="Larimer F."/>
            <person name="Land M.L."/>
            <person name="Hauser L."/>
            <person name="Hemme C.L."/>
        </authorList>
    </citation>
    <scope>NUCLEOTIDE SEQUENCE [LARGE SCALE GENOMIC DNA]</scope>
    <source>
        <strain evidence="1 2">P7</strain>
    </source>
</reference>
<proteinExistence type="predicted"/>
<dbReference type="EMBL" id="ACVI01000130">
    <property type="protein sequence ID" value="EET84784.1"/>
    <property type="molecule type" value="Genomic_DNA"/>
</dbReference>
<comment type="caution">
    <text evidence="1">The sequence shown here is derived from an EMBL/GenBank/DDBJ whole genome shotgun (WGS) entry which is preliminary data.</text>
</comment>
<keyword evidence="2" id="KW-1185">Reference proteome</keyword>
<dbReference type="AlphaFoldDB" id="C6Q148"/>
<gene>
    <name evidence="1" type="ORF">CcarbDRAFT_4765</name>
</gene>
<dbReference type="Proteomes" id="UP000004198">
    <property type="component" value="Unassembled WGS sequence"/>
</dbReference>
<accession>C6Q148</accession>
<organism evidence="1 2">
    <name type="scientific">Clostridium carboxidivorans P7</name>
    <dbReference type="NCBI Taxonomy" id="536227"/>
    <lineage>
        <taxon>Bacteria</taxon>
        <taxon>Bacillati</taxon>
        <taxon>Bacillota</taxon>
        <taxon>Clostridia</taxon>
        <taxon>Eubacteriales</taxon>
        <taxon>Clostridiaceae</taxon>
        <taxon>Clostridium</taxon>
    </lineage>
</organism>
<dbReference type="RefSeq" id="WP_007063650.1">
    <property type="nucleotide sequence ID" value="NZ_ACVI01000130.1"/>
</dbReference>
<protein>
    <submittedName>
        <fullName evidence="1">Uncharacterized protein</fullName>
    </submittedName>
</protein>
<sequence>MKEGNEKMIERTTNININKVKVNGDLYNLAIPKNINSFEELKDIINNRIDLLEKLVQ</sequence>
<evidence type="ECO:0000313" key="1">
    <source>
        <dbReference type="EMBL" id="EET84784.1"/>
    </source>
</evidence>
<name>C6Q148_9CLOT</name>
<evidence type="ECO:0000313" key="2">
    <source>
        <dbReference type="Proteomes" id="UP000004198"/>
    </source>
</evidence>